<evidence type="ECO:0000256" key="4">
    <source>
        <dbReference type="ARBA" id="ARBA00022679"/>
    </source>
</evidence>
<keyword evidence="4 10" id="KW-0808">Transferase</keyword>
<proteinExistence type="inferred from homology"/>
<accession>A0ABU2ZXN8</accession>
<keyword evidence="5 10" id="KW-0949">S-adenosyl-L-methionine</keyword>
<dbReference type="Gene3D" id="3.40.50.150">
    <property type="entry name" value="Vaccinia Virus protein VP39"/>
    <property type="match status" value="1"/>
</dbReference>
<comment type="cofactor">
    <cofactor evidence="10">
        <name>FAD</name>
        <dbReference type="ChEBI" id="CHEBI:57692"/>
    </cofactor>
</comment>
<dbReference type="SUPFAM" id="SSF51905">
    <property type="entry name" value="FAD/NAD(P)-binding domain"/>
    <property type="match status" value="1"/>
</dbReference>
<dbReference type="EC" id="1.5.-.-" evidence="10"/>
<keyword evidence="3 10" id="KW-0285">Flavoprotein</keyword>
<evidence type="ECO:0000256" key="2">
    <source>
        <dbReference type="ARBA" id="ARBA00022603"/>
    </source>
</evidence>
<evidence type="ECO:0000256" key="7">
    <source>
        <dbReference type="ARBA" id="ARBA00022827"/>
    </source>
</evidence>
<evidence type="ECO:0000313" key="13">
    <source>
        <dbReference type="EMBL" id="MDT0602695.1"/>
    </source>
</evidence>
<evidence type="ECO:0000256" key="3">
    <source>
        <dbReference type="ARBA" id="ARBA00022630"/>
    </source>
</evidence>
<comment type="subcellular location">
    <subcellularLocation>
        <location evidence="10">Cytoplasm</location>
    </subcellularLocation>
</comment>
<evidence type="ECO:0000256" key="1">
    <source>
        <dbReference type="ARBA" id="ARBA00022490"/>
    </source>
</evidence>
<dbReference type="HAMAP" id="MF_01102">
    <property type="entry name" value="MnmC"/>
    <property type="match status" value="1"/>
</dbReference>
<dbReference type="InterPro" id="IPR006076">
    <property type="entry name" value="FAD-dep_OxRdtase"/>
</dbReference>
<dbReference type="InterPro" id="IPR017610">
    <property type="entry name" value="tRNA_S-uridine_synth_MnmC_C"/>
</dbReference>
<feature type="domain" description="MnmC-like methyltransferase" evidence="12">
    <location>
        <begin position="143"/>
        <end position="249"/>
    </location>
</feature>
<organism evidence="13 14">
    <name type="scientific">Thalassotalea castellviae</name>
    <dbReference type="NCBI Taxonomy" id="3075612"/>
    <lineage>
        <taxon>Bacteria</taxon>
        <taxon>Pseudomonadati</taxon>
        <taxon>Pseudomonadota</taxon>
        <taxon>Gammaproteobacteria</taxon>
        <taxon>Alteromonadales</taxon>
        <taxon>Colwelliaceae</taxon>
        <taxon>Thalassotalea</taxon>
    </lineage>
</organism>
<dbReference type="RefSeq" id="WP_311577490.1">
    <property type="nucleotide sequence ID" value="NZ_JAVRIF010000002.1"/>
</dbReference>
<dbReference type="InterPro" id="IPR023032">
    <property type="entry name" value="tRNA_MAMT_biosynth_bifunc_MnmC"/>
</dbReference>
<evidence type="ECO:0000259" key="12">
    <source>
        <dbReference type="Pfam" id="PF05430"/>
    </source>
</evidence>
<comment type="function">
    <text evidence="10">Catalyzes the last two steps in the biosynthesis of 5-methylaminomethyl-2-thiouridine (mnm(5)s(2)U) at the wobble position (U34) in tRNA. Catalyzes the FAD-dependent demodification of cmnm(5)s(2)U34 to nm(5)s(2)U34, followed by the transfer of a methyl group from S-adenosyl-L-methionine to nm(5)s(2)U34, to form mnm(5)s(2)U34.</text>
</comment>
<name>A0ABU2ZXN8_9GAMM</name>
<keyword evidence="8 10" id="KW-0560">Oxidoreductase</keyword>
<gene>
    <name evidence="10 13" type="primary">mnmC</name>
    <name evidence="13" type="ORF">RM573_03750</name>
</gene>
<reference evidence="13 14" key="1">
    <citation type="submission" date="2023-09" db="EMBL/GenBank/DDBJ databases">
        <authorList>
            <person name="Rey-Velasco X."/>
        </authorList>
    </citation>
    <scope>NUCLEOTIDE SEQUENCE [LARGE SCALE GENOMIC DNA]</scope>
    <source>
        <strain evidence="13 14">W431</strain>
    </source>
</reference>
<dbReference type="EMBL" id="JAVRIF010000002">
    <property type="protein sequence ID" value="MDT0602695.1"/>
    <property type="molecule type" value="Genomic_DNA"/>
</dbReference>
<comment type="caution">
    <text evidence="13">The sequence shown here is derived from an EMBL/GenBank/DDBJ whole genome shotgun (WGS) entry which is preliminary data.</text>
</comment>
<comment type="similarity">
    <text evidence="10">In the C-terminal section; belongs to the DAO family.</text>
</comment>
<evidence type="ECO:0000256" key="5">
    <source>
        <dbReference type="ARBA" id="ARBA00022691"/>
    </source>
</evidence>
<dbReference type="InterPro" id="IPR008471">
    <property type="entry name" value="MnmC-like_methylTransf"/>
</dbReference>
<evidence type="ECO:0000256" key="10">
    <source>
        <dbReference type="HAMAP-Rule" id="MF_01102"/>
    </source>
</evidence>
<comment type="catalytic activity">
    <reaction evidence="10">
        <text>5-aminomethyl-2-thiouridine(34) in tRNA + S-adenosyl-L-methionine = 5-methylaminomethyl-2-thiouridine(34) in tRNA + S-adenosyl-L-homocysteine + H(+)</text>
        <dbReference type="Rhea" id="RHEA:19569"/>
        <dbReference type="Rhea" id="RHEA-COMP:10195"/>
        <dbReference type="Rhea" id="RHEA-COMP:10197"/>
        <dbReference type="ChEBI" id="CHEBI:15378"/>
        <dbReference type="ChEBI" id="CHEBI:57856"/>
        <dbReference type="ChEBI" id="CHEBI:59789"/>
        <dbReference type="ChEBI" id="CHEBI:74454"/>
        <dbReference type="ChEBI" id="CHEBI:74455"/>
        <dbReference type="EC" id="2.1.1.61"/>
    </reaction>
</comment>
<feature type="domain" description="FAD dependent oxidoreductase" evidence="11">
    <location>
        <begin position="272"/>
        <end position="643"/>
    </location>
</feature>
<dbReference type="EC" id="2.1.1.61" evidence="10"/>
<keyword evidence="2 10" id="KW-0489">Methyltransferase</keyword>
<dbReference type="NCBIfam" id="NF033855">
    <property type="entry name" value="tRNA_MNMC2"/>
    <property type="match status" value="1"/>
</dbReference>
<sequence>MTSINKITFRDDGSPYSEKFNDIYFDTESGYQQSEHVFIKGNNIAENLIRGAKEFTIAETGFGTGLNFLLTLRLYKKLAQSHQLPVLHFISTEKYPLTKKQLVKSLASLNALTDEKDELIACYPDSPVYLSELQGELQPRQKAECLFFDNKIKLTIFFDDSTAALNAIKLPRKQQGLVDAWYLDGFSPARNPEMWQDALFAEMARLSKPQATVSTFTIAGFIRRGLEQVGFRLEKKQYLGNKNEILTGKYQQNKLQGKGYQLRPQITKPQHVSIIGGGIASACAAYLLTKNGIKVTLYCKDIKVAQGASSNAIGALFPLIHQQQDDISLFYQKAFSVALNFYNELDAQEYHFSHNWCGLLEISYKTSLEKRQQAFDKIQAWPSELVTSMDKLQASQQAQIPLEHGGLFFPQSGWIAPQELVEQLLKAAAHTNRLRIETSTQVSSISQQDDDSWRLKTNKGEFNASVLVFCGGADGIKINTIDDLPLSSVRGQITSMKTNKHLGKLNTVICHKGYLTPEHKGIHCIGATFDKNSFDTVPRDEDDLYNLTMLEKCLPELSANISSWQLSDIVTRKARLRCMTPDHLPMVGAMPNIKEHIANYQHLAKDKNWRFYQPAPQIKNLYLLTGLGARGLCTAPLLAQILTADLTGAPYPIDSDMLFNLSPNRFVIRDIIKRKYS</sequence>
<keyword evidence="7 10" id="KW-0274">FAD</keyword>
<dbReference type="Pfam" id="PF05430">
    <property type="entry name" value="Methyltransf_30"/>
    <property type="match status" value="1"/>
</dbReference>
<evidence type="ECO:0000259" key="11">
    <source>
        <dbReference type="Pfam" id="PF01266"/>
    </source>
</evidence>
<dbReference type="Pfam" id="PF01266">
    <property type="entry name" value="DAO"/>
    <property type="match status" value="1"/>
</dbReference>
<keyword evidence="6 10" id="KW-0819">tRNA processing</keyword>
<dbReference type="PANTHER" id="PTHR13847">
    <property type="entry name" value="SARCOSINE DEHYDROGENASE-RELATED"/>
    <property type="match status" value="1"/>
</dbReference>
<comment type="similarity">
    <text evidence="10">In the N-terminal section; belongs to the methyltransferase superfamily. tRNA (mnm(5)s(2)U34)-methyltransferase family.</text>
</comment>
<dbReference type="InterPro" id="IPR047785">
    <property type="entry name" value="tRNA_MNMC2"/>
</dbReference>
<keyword evidence="14" id="KW-1185">Reference proteome</keyword>
<feature type="region of interest" description="FAD-dependent cmnm(5)s(2)U34 oxidoreductase" evidence="10">
    <location>
        <begin position="275"/>
        <end position="677"/>
    </location>
</feature>
<keyword evidence="1 10" id="KW-0963">Cytoplasm</keyword>
<dbReference type="PANTHER" id="PTHR13847:SF283">
    <property type="entry name" value="TRNA 5-METHYLAMINOMETHYL-2-THIOURIDINE BIOSYNTHESIS BIFUNCTIONAL PROTEIN MNMC"/>
    <property type="match status" value="1"/>
</dbReference>
<dbReference type="InterPro" id="IPR036188">
    <property type="entry name" value="FAD/NAD-bd_sf"/>
</dbReference>
<keyword evidence="9 10" id="KW-0511">Multifunctional enzyme</keyword>
<dbReference type="Gene3D" id="3.30.9.10">
    <property type="entry name" value="D-Amino Acid Oxidase, subunit A, domain 2"/>
    <property type="match status" value="1"/>
</dbReference>
<evidence type="ECO:0000256" key="9">
    <source>
        <dbReference type="ARBA" id="ARBA00023268"/>
    </source>
</evidence>
<dbReference type="NCBIfam" id="NF002481">
    <property type="entry name" value="PRK01747.1-2"/>
    <property type="match status" value="1"/>
</dbReference>
<dbReference type="NCBIfam" id="TIGR03197">
    <property type="entry name" value="MnmC_Cterm"/>
    <property type="match status" value="1"/>
</dbReference>
<dbReference type="InterPro" id="IPR029063">
    <property type="entry name" value="SAM-dependent_MTases_sf"/>
</dbReference>
<evidence type="ECO:0000313" key="14">
    <source>
        <dbReference type="Proteomes" id="UP001266357"/>
    </source>
</evidence>
<feature type="region of interest" description="tRNA (mnm(5)s(2)U34)-methyltransferase" evidence="10">
    <location>
        <begin position="1"/>
        <end position="251"/>
    </location>
</feature>
<evidence type="ECO:0000256" key="6">
    <source>
        <dbReference type="ARBA" id="ARBA00022694"/>
    </source>
</evidence>
<evidence type="ECO:0000256" key="8">
    <source>
        <dbReference type="ARBA" id="ARBA00023002"/>
    </source>
</evidence>
<protein>
    <recommendedName>
        <fullName evidence="10">tRNA 5-methylaminomethyl-2-thiouridine biosynthesis bifunctional protein MnmC</fullName>
        <shortName evidence="10">tRNA mnm(5)s(2)U biosynthesis bifunctional protein</shortName>
    </recommendedName>
    <domain>
        <recommendedName>
            <fullName evidence="10">tRNA (mnm(5)s(2)U34)-methyltransferase</fullName>
            <ecNumber evidence="10">2.1.1.61</ecNumber>
        </recommendedName>
    </domain>
    <domain>
        <recommendedName>
            <fullName evidence="10">FAD-dependent cmnm(5)s(2)U34 oxidoreductase</fullName>
            <ecNumber evidence="10">1.5.-.-</ecNumber>
        </recommendedName>
    </domain>
</protein>
<dbReference type="Proteomes" id="UP001266357">
    <property type="component" value="Unassembled WGS sequence"/>
</dbReference>
<dbReference type="Gene3D" id="3.50.50.60">
    <property type="entry name" value="FAD/NAD(P)-binding domain"/>
    <property type="match status" value="1"/>
</dbReference>